<dbReference type="Proteomes" id="UP000799324">
    <property type="component" value="Unassembled WGS sequence"/>
</dbReference>
<evidence type="ECO:0000313" key="3">
    <source>
        <dbReference type="EMBL" id="KAF2653660.1"/>
    </source>
</evidence>
<dbReference type="Pfam" id="PF03473">
    <property type="entry name" value="MOSC"/>
    <property type="match status" value="1"/>
</dbReference>
<dbReference type="PANTHER" id="PTHR14237:SF34">
    <property type="entry name" value="MOSC DOMAIN PROTEIN (AFU_ORTHOLOGUE AFUA_2G07820)"/>
    <property type="match status" value="1"/>
</dbReference>
<reference evidence="3" key="1">
    <citation type="journal article" date="2020" name="Stud. Mycol.">
        <title>101 Dothideomycetes genomes: a test case for predicting lifestyles and emergence of pathogens.</title>
        <authorList>
            <person name="Haridas S."/>
            <person name="Albert R."/>
            <person name="Binder M."/>
            <person name="Bloem J."/>
            <person name="Labutti K."/>
            <person name="Salamov A."/>
            <person name="Andreopoulos B."/>
            <person name="Baker S."/>
            <person name="Barry K."/>
            <person name="Bills G."/>
            <person name="Bluhm B."/>
            <person name="Cannon C."/>
            <person name="Castanera R."/>
            <person name="Culley D."/>
            <person name="Daum C."/>
            <person name="Ezra D."/>
            <person name="Gonzalez J."/>
            <person name="Henrissat B."/>
            <person name="Kuo A."/>
            <person name="Liang C."/>
            <person name="Lipzen A."/>
            <person name="Lutzoni F."/>
            <person name="Magnuson J."/>
            <person name="Mondo S."/>
            <person name="Nolan M."/>
            <person name="Ohm R."/>
            <person name="Pangilinan J."/>
            <person name="Park H.-J."/>
            <person name="Ramirez L."/>
            <person name="Alfaro M."/>
            <person name="Sun H."/>
            <person name="Tritt A."/>
            <person name="Yoshinaga Y."/>
            <person name="Zwiers L.-H."/>
            <person name="Turgeon B."/>
            <person name="Goodwin S."/>
            <person name="Spatafora J."/>
            <person name="Crous P."/>
            <person name="Grigoriev I."/>
        </authorList>
    </citation>
    <scope>NUCLEOTIDE SEQUENCE</scope>
    <source>
        <strain evidence="3">CBS 122681</strain>
    </source>
</reference>
<name>A0A6A6T1P2_9PLEO</name>
<evidence type="ECO:0000259" key="2">
    <source>
        <dbReference type="PROSITE" id="PS51340"/>
    </source>
</evidence>
<keyword evidence="1" id="KW-0812">Transmembrane</keyword>
<dbReference type="AlphaFoldDB" id="A0A6A6T1P2"/>
<evidence type="ECO:0000256" key="1">
    <source>
        <dbReference type="SAM" id="Phobius"/>
    </source>
</evidence>
<keyword evidence="1" id="KW-1133">Transmembrane helix</keyword>
<dbReference type="SUPFAM" id="SSF141673">
    <property type="entry name" value="MOSC N-terminal domain-like"/>
    <property type="match status" value="1"/>
</dbReference>
<keyword evidence="1" id="KW-0472">Membrane</keyword>
<dbReference type="InterPro" id="IPR005303">
    <property type="entry name" value="MOCOS_middle"/>
</dbReference>
<evidence type="ECO:0000313" key="4">
    <source>
        <dbReference type="Proteomes" id="UP000799324"/>
    </source>
</evidence>
<keyword evidence="4" id="KW-1185">Reference proteome</keyword>
<dbReference type="InterPro" id="IPR011037">
    <property type="entry name" value="Pyrv_Knase-like_insert_dom_sf"/>
</dbReference>
<dbReference type="PROSITE" id="PS51340">
    <property type="entry name" value="MOSC"/>
    <property type="match status" value="1"/>
</dbReference>
<gene>
    <name evidence="3" type="ORF">K491DRAFT_705689</name>
</gene>
<dbReference type="EMBL" id="MU004377">
    <property type="protein sequence ID" value="KAF2653660.1"/>
    <property type="molecule type" value="Genomic_DNA"/>
</dbReference>
<dbReference type="PANTHER" id="PTHR14237">
    <property type="entry name" value="MOLYBDOPTERIN COFACTOR SULFURASE MOSC"/>
    <property type="match status" value="1"/>
</dbReference>
<accession>A0A6A6T1P2</accession>
<dbReference type="GO" id="GO:0003824">
    <property type="term" value="F:catalytic activity"/>
    <property type="evidence" value="ECO:0007669"/>
    <property type="project" value="InterPro"/>
</dbReference>
<proteinExistence type="predicted"/>
<dbReference type="OrthoDB" id="17255at2759"/>
<dbReference type="GO" id="GO:0030170">
    <property type="term" value="F:pyridoxal phosphate binding"/>
    <property type="evidence" value="ECO:0007669"/>
    <property type="project" value="InterPro"/>
</dbReference>
<dbReference type="InterPro" id="IPR005302">
    <property type="entry name" value="MoCF_Sase_C"/>
</dbReference>
<feature type="domain" description="MOSC" evidence="2">
    <location>
        <begin position="201"/>
        <end position="360"/>
    </location>
</feature>
<feature type="transmembrane region" description="Helical" evidence="1">
    <location>
        <begin position="185"/>
        <end position="208"/>
    </location>
</feature>
<dbReference type="Pfam" id="PF03476">
    <property type="entry name" value="MOSC_N"/>
    <property type="match status" value="1"/>
</dbReference>
<sequence length="380" mass="42639">MSEMQSSEQLRILKLYVYPIKSLRGISIPKSITTESGFVHDRQFMIWNVSKSETMHIGLQPALGLFTTRFDSSTNPKSVEVAYGLDCTYDKPDEKVLSENLSVPLFPQTKGLNVMEVVMHKSPTMAYDMGARYNEWFSKRFGFEVKLLYIGTNRRKVLGNLPPLTASTRSGILRLTITQVLQTSLGLTLTTLIFLATIVICGLTRPVIRKNLTGSQKGHSITFADLAPFLVISAQSIRNVQGRLPDDTVLDMIKFRPNIVIDGATQEFDEDYWAELQIRDNITIALTQNCARCNSLNVDFATGKTALDATGKVLKLLSKDRRVDPGTKWSPVFGRYGFLLADSRHLDDVILCEGDDVRVSRRNEQRTILGRTPSTLHQES</sequence>
<dbReference type="SUPFAM" id="SSF50800">
    <property type="entry name" value="PK beta-barrel domain-like"/>
    <property type="match status" value="1"/>
</dbReference>
<organism evidence="3 4">
    <name type="scientific">Lophiostoma macrostomum CBS 122681</name>
    <dbReference type="NCBI Taxonomy" id="1314788"/>
    <lineage>
        <taxon>Eukaryota</taxon>
        <taxon>Fungi</taxon>
        <taxon>Dikarya</taxon>
        <taxon>Ascomycota</taxon>
        <taxon>Pezizomycotina</taxon>
        <taxon>Dothideomycetes</taxon>
        <taxon>Pleosporomycetidae</taxon>
        <taxon>Pleosporales</taxon>
        <taxon>Lophiostomataceae</taxon>
        <taxon>Lophiostoma</taxon>
    </lineage>
</organism>
<dbReference type="GO" id="GO:0030151">
    <property type="term" value="F:molybdenum ion binding"/>
    <property type="evidence" value="ECO:0007669"/>
    <property type="project" value="InterPro"/>
</dbReference>
<protein>
    <recommendedName>
        <fullName evidence="2">MOSC domain-containing protein</fullName>
    </recommendedName>
</protein>